<sequence>MLDFLKLSADYQQALLRQVVPFWLKNGRDNQCGGYFDLLSATGQAIDGDKFVALQAQQVYAFAWLYNTLDGQATWLNHAQHGATFLSQYVFDETHSCYAQLDRRGRRVAKALDTIPDSFLVMAYAHLHRATGEDEWAMLAKQTFSNLWHQWESTRLVESQEIDTLRKLQHLREPTTLLKAALEIQSLLPEETWKETIEAILHVILREFLDRRTDTLREYILSEGSFINTPEGRRLNVGLTFQTAGYLLDLCAESGNRKLAMQAISWCLRLCEQAWDEATDGLNQFVDMKNQPAIYADWQQKWAWVHVEAVTTLIKGYFYTHHPDCPKWFKRIHDYTFEHFPDSQHIGWHLAIGKDKQPLMPAKSVPTVGCYSLIRGLAETAQILSKCGQLQPTGRTTMRSLYPSS</sequence>
<dbReference type="EMBL" id="JBHULN010000011">
    <property type="protein sequence ID" value="MFD2572475.1"/>
    <property type="molecule type" value="Genomic_DNA"/>
</dbReference>
<organism evidence="3 4">
    <name type="scientific">Spirosoma soli</name>
    <dbReference type="NCBI Taxonomy" id="1770529"/>
    <lineage>
        <taxon>Bacteria</taxon>
        <taxon>Pseudomonadati</taxon>
        <taxon>Bacteroidota</taxon>
        <taxon>Cytophagia</taxon>
        <taxon>Cytophagales</taxon>
        <taxon>Cytophagaceae</taxon>
        <taxon>Spirosoma</taxon>
    </lineage>
</organism>
<evidence type="ECO:0000313" key="4">
    <source>
        <dbReference type="Proteomes" id="UP001597469"/>
    </source>
</evidence>
<dbReference type="SUPFAM" id="SSF48208">
    <property type="entry name" value="Six-hairpin glycosidases"/>
    <property type="match status" value="1"/>
</dbReference>
<dbReference type="Gene3D" id="1.50.10.10">
    <property type="match status" value="1"/>
</dbReference>
<keyword evidence="4" id="KW-1185">Reference proteome</keyword>
<name>A0ABW5M671_9BACT</name>
<keyword evidence="2" id="KW-0413">Isomerase</keyword>
<evidence type="ECO:0000256" key="1">
    <source>
        <dbReference type="ARBA" id="ARBA00008558"/>
    </source>
</evidence>
<dbReference type="InterPro" id="IPR012341">
    <property type="entry name" value="6hp_glycosidase-like_sf"/>
</dbReference>
<accession>A0ABW5M671</accession>
<reference evidence="4" key="1">
    <citation type="journal article" date="2019" name="Int. J. Syst. Evol. Microbiol.">
        <title>The Global Catalogue of Microorganisms (GCM) 10K type strain sequencing project: providing services to taxonomists for standard genome sequencing and annotation.</title>
        <authorList>
            <consortium name="The Broad Institute Genomics Platform"/>
            <consortium name="The Broad Institute Genome Sequencing Center for Infectious Disease"/>
            <person name="Wu L."/>
            <person name="Ma J."/>
        </authorList>
    </citation>
    <scope>NUCLEOTIDE SEQUENCE [LARGE SCALE GENOMIC DNA]</scope>
    <source>
        <strain evidence="4">KCTC 42805</strain>
    </source>
</reference>
<dbReference type="Proteomes" id="UP001597469">
    <property type="component" value="Unassembled WGS sequence"/>
</dbReference>
<evidence type="ECO:0000313" key="3">
    <source>
        <dbReference type="EMBL" id="MFD2572475.1"/>
    </source>
</evidence>
<gene>
    <name evidence="3" type="ORF">ACFSUS_17690</name>
</gene>
<dbReference type="RefSeq" id="WP_381524931.1">
    <property type="nucleotide sequence ID" value="NZ_JBHULN010000011.1"/>
</dbReference>
<comment type="caution">
    <text evidence="3">The sequence shown here is derived from an EMBL/GenBank/DDBJ whole genome shotgun (WGS) entry which is preliminary data.</text>
</comment>
<dbReference type="Pfam" id="PF07221">
    <property type="entry name" value="GlcNAc_2-epim"/>
    <property type="match status" value="1"/>
</dbReference>
<proteinExistence type="inferred from homology"/>
<dbReference type="PANTHER" id="PTHR15108">
    <property type="entry name" value="N-ACYLGLUCOSAMINE-2-EPIMERASE"/>
    <property type="match status" value="1"/>
</dbReference>
<evidence type="ECO:0000256" key="2">
    <source>
        <dbReference type="ARBA" id="ARBA00023235"/>
    </source>
</evidence>
<dbReference type="InterPro" id="IPR010819">
    <property type="entry name" value="AGE/CE"/>
</dbReference>
<comment type="similarity">
    <text evidence="1">Belongs to the N-acylglucosamine 2-epimerase family.</text>
</comment>
<protein>
    <submittedName>
        <fullName evidence="3">AGE family epimerase/isomerase</fullName>
    </submittedName>
</protein>
<dbReference type="InterPro" id="IPR008928">
    <property type="entry name" value="6-hairpin_glycosidase_sf"/>
</dbReference>